<reference evidence="2" key="1">
    <citation type="submission" date="2023-03" db="EMBL/GenBank/DDBJ databases">
        <title>Massive genome expansion in bonnet fungi (Mycena s.s.) driven by repeated elements and novel gene families across ecological guilds.</title>
        <authorList>
            <consortium name="Lawrence Berkeley National Laboratory"/>
            <person name="Harder C.B."/>
            <person name="Miyauchi S."/>
            <person name="Viragh M."/>
            <person name="Kuo A."/>
            <person name="Thoen E."/>
            <person name="Andreopoulos B."/>
            <person name="Lu D."/>
            <person name="Skrede I."/>
            <person name="Drula E."/>
            <person name="Henrissat B."/>
            <person name="Morin E."/>
            <person name="Kohler A."/>
            <person name="Barry K."/>
            <person name="LaButti K."/>
            <person name="Morin E."/>
            <person name="Salamov A."/>
            <person name="Lipzen A."/>
            <person name="Mereny Z."/>
            <person name="Hegedus B."/>
            <person name="Baldrian P."/>
            <person name="Stursova M."/>
            <person name="Weitz H."/>
            <person name="Taylor A."/>
            <person name="Grigoriev I.V."/>
            <person name="Nagy L.G."/>
            <person name="Martin F."/>
            <person name="Kauserud H."/>
        </authorList>
    </citation>
    <scope>NUCLEOTIDE SEQUENCE</scope>
    <source>
        <strain evidence="2">CBHHK067</strain>
    </source>
</reference>
<feature type="region of interest" description="Disordered" evidence="1">
    <location>
        <begin position="507"/>
        <end position="536"/>
    </location>
</feature>
<evidence type="ECO:0000256" key="1">
    <source>
        <dbReference type="SAM" id="MobiDB-lite"/>
    </source>
</evidence>
<accession>A0AAD7CXD8</accession>
<evidence type="ECO:0000313" key="3">
    <source>
        <dbReference type="Proteomes" id="UP001221757"/>
    </source>
</evidence>
<dbReference type="AlphaFoldDB" id="A0AAD7CXD8"/>
<name>A0AAD7CXD8_MYCRO</name>
<gene>
    <name evidence="2" type="ORF">B0H17DRAFT_1336214</name>
</gene>
<sequence>MICDEADTGPFMYSIAPQQTLASLARTSRIFSDPALDIIWQHQESLAPLVKCMPDTLWEERGAPSSKSIHPRRPILSADIPRLLFYSVRIRKLHFRQFSSHAVVHSDFLKALSMCLLPGTLMPKLSDFSWCPGPEAVVSFIHHLLGPQSRKIDLQLQVSTPALSFFPYMKSTCPLVSDFSLVVPVNHFTIPVMSDVICGWQHLQNLTISSLDLNGFIHVAHLPDLKQLCLGPVSTTHLSLHLPDFLLEPSFPALEGLELTCDTAQFCVGIIKVISSRQLNKIVLHPSAHWTALSWEEITTAIHDCIDHEKLTHIEVEQEDDRNSPIIITPFILTSSTLRPLLKFNPLIIRFQLDPGVEVDDDFLEEIATEWPSLNCLSFGTDILTARKPKATLDCLIPFARHCPGLTSLGIRLDVSEVPVFYQVAGDRLGHYLEELHVGTSPINAGKTAQVAAFLSNLFIQLQGVFVAERDSPLHEPFETYETNWNRVSEMVPVFCSVRVLEEEYWTEELGGGDDSSEEDGDEEQSGVLDDAETNH</sequence>
<dbReference type="InterPro" id="IPR032675">
    <property type="entry name" value="LRR_dom_sf"/>
</dbReference>
<dbReference type="Gene3D" id="3.80.10.10">
    <property type="entry name" value="Ribonuclease Inhibitor"/>
    <property type="match status" value="1"/>
</dbReference>
<comment type="caution">
    <text evidence="2">The sequence shown here is derived from an EMBL/GenBank/DDBJ whole genome shotgun (WGS) entry which is preliminary data.</text>
</comment>
<evidence type="ECO:0008006" key="4">
    <source>
        <dbReference type="Google" id="ProtNLM"/>
    </source>
</evidence>
<keyword evidence="3" id="KW-1185">Reference proteome</keyword>
<organism evidence="2 3">
    <name type="scientific">Mycena rosella</name>
    <name type="common">Pink bonnet</name>
    <name type="synonym">Agaricus rosellus</name>
    <dbReference type="NCBI Taxonomy" id="1033263"/>
    <lineage>
        <taxon>Eukaryota</taxon>
        <taxon>Fungi</taxon>
        <taxon>Dikarya</taxon>
        <taxon>Basidiomycota</taxon>
        <taxon>Agaricomycotina</taxon>
        <taxon>Agaricomycetes</taxon>
        <taxon>Agaricomycetidae</taxon>
        <taxon>Agaricales</taxon>
        <taxon>Marasmiineae</taxon>
        <taxon>Mycenaceae</taxon>
        <taxon>Mycena</taxon>
    </lineage>
</organism>
<proteinExistence type="predicted"/>
<evidence type="ECO:0000313" key="2">
    <source>
        <dbReference type="EMBL" id="KAJ7667098.1"/>
    </source>
</evidence>
<dbReference type="Proteomes" id="UP001221757">
    <property type="component" value="Unassembled WGS sequence"/>
</dbReference>
<dbReference type="EMBL" id="JARKIE010000206">
    <property type="protein sequence ID" value="KAJ7667098.1"/>
    <property type="molecule type" value="Genomic_DNA"/>
</dbReference>
<protein>
    <recommendedName>
        <fullName evidence="4">F-box domain-containing protein</fullName>
    </recommendedName>
</protein>
<feature type="compositionally biased region" description="Acidic residues" evidence="1">
    <location>
        <begin position="507"/>
        <end position="525"/>
    </location>
</feature>